<evidence type="ECO:0000256" key="2">
    <source>
        <dbReference type="ARBA" id="ARBA00023015"/>
    </source>
</evidence>
<evidence type="ECO:0000313" key="8">
    <source>
        <dbReference type="EMBL" id="KAK1359367.1"/>
    </source>
</evidence>
<evidence type="ECO:0000256" key="5">
    <source>
        <dbReference type="ARBA" id="ARBA00023242"/>
    </source>
</evidence>
<dbReference type="InterPro" id="IPR050142">
    <property type="entry name" value="MADS-box/MEF2_TF"/>
</dbReference>
<comment type="caution">
    <text evidence="8">The sequence shown here is derived from an EMBL/GenBank/DDBJ whole genome shotgun (WGS) entry which is preliminary data.</text>
</comment>
<organism evidence="8 9">
    <name type="scientific">Heracleum sosnowskyi</name>
    <dbReference type="NCBI Taxonomy" id="360622"/>
    <lineage>
        <taxon>Eukaryota</taxon>
        <taxon>Viridiplantae</taxon>
        <taxon>Streptophyta</taxon>
        <taxon>Embryophyta</taxon>
        <taxon>Tracheophyta</taxon>
        <taxon>Spermatophyta</taxon>
        <taxon>Magnoliopsida</taxon>
        <taxon>eudicotyledons</taxon>
        <taxon>Gunneridae</taxon>
        <taxon>Pentapetalae</taxon>
        <taxon>asterids</taxon>
        <taxon>campanulids</taxon>
        <taxon>Apiales</taxon>
        <taxon>Apiaceae</taxon>
        <taxon>Apioideae</taxon>
        <taxon>apioid superclade</taxon>
        <taxon>Tordylieae</taxon>
        <taxon>Tordyliinae</taxon>
        <taxon>Heracleum</taxon>
    </lineage>
</organism>
<accession>A0AAD8H4A3</accession>
<reference evidence="8" key="2">
    <citation type="submission" date="2023-05" db="EMBL/GenBank/DDBJ databases">
        <authorList>
            <person name="Schelkunov M.I."/>
        </authorList>
    </citation>
    <scope>NUCLEOTIDE SEQUENCE</scope>
    <source>
        <strain evidence="8">Hsosn_3</strain>
        <tissue evidence="8">Leaf</tissue>
    </source>
</reference>
<dbReference type="PANTHER" id="PTHR48019">
    <property type="entry name" value="SERUM RESPONSE FACTOR HOMOLOG"/>
    <property type="match status" value="1"/>
</dbReference>
<evidence type="ECO:0000256" key="3">
    <source>
        <dbReference type="ARBA" id="ARBA00023125"/>
    </source>
</evidence>
<keyword evidence="4" id="KW-0804">Transcription</keyword>
<dbReference type="AlphaFoldDB" id="A0AAD8H4A3"/>
<dbReference type="Proteomes" id="UP001237642">
    <property type="component" value="Unassembled WGS sequence"/>
</dbReference>
<dbReference type="InterPro" id="IPR002100">
    <property type="entry name" value="TF_MADSbox"/>
</dbReference>
<dbReference type="Pfam" id="PF00319">
    <property type="entry name" value="SRF-TF"/>
    <property type="match status" value="1"/>
</dbReference>
<protein>
    <submittedName>
        <fullName evidence="8">MADS-box protein 15</fullName>
    </submittedName>
</protein>
<dbReference type="GO" id="GO:0046983">
    <property type="term" value="F:protein dimerization activity"/>
    <property type="evidence" value="ECO:0007669"/>
    <property type="project" value="InterPro"/>
</dbReference>
<evidence type="ECO:0000313" key="9">
    <source>
        <dbReference type="Proteomes" id="UP001237642"/>
    </source>
</evidence>
<keyword evidence="3" id="KW-0238">DNA-binding</keyword>
<dbReference type="Gene3D" id="3.40.1810.10">
    <property type="entry name" value="Transcription factor, MADS-box"/>
    <property type="match status" value="1"/>
</dbReference>
<feature type="region of interest" description="Disordered" evidence="6">
    <location>
        <begin position="123"/>
        <end position="151"/>
    </location>
</feature>
<feature type="domain" description="MADS-box" evidence="7">
    <location>
        <begin position="1"/>
        <end position="33"/>
    </location>
</feature>
<dbReference type="PROSITE" id="PS50066">
    <property type="entry name" value="MADS_BOX_2"/>
    <property type="match status" value="1"/>
</dbReference>
<gene>
    <name evidence="8" type="ORF">POM88_043841</name>
</gene>
<sequence length="151" mass="17481">MKKAKELSILCDVDVAVHIFSSRGKLFQFHSGESLRRIYDFLRAEKRQKFGKEAPSTSLHDTQEIEHRIGTEHGEASTICEHLEEIQSQLEERKVEHLNMAELNRMEHQLDGLLRLTRSTKEEAMRNAMSSIHEKEKGEREAEEVTEEPAP</sequence>
<dbReference type="InterPro" id="IPR036879">
    <property type="entry name" value="TF_MADSbox_sf"/>
</dbReference>
<reference evidence="8" key="1">
    <citation type="submission" date="2023-02" db="EMBL/GenBank/DDBJ databases">
        <title>Genome of toxic invasive species Heracleum sosnowskyi carries increased number of genes despite the absence of recent whole-genome duplications.</title>
        <authorList>
            <person name="Schelkunov M."/>
            <person name="Shtratnikova V."/>
            <person name="Makarenko M."/>
            <person name="Klepikova A."/>
            <person name="Omelchenko D."/>
            <person name="Novikova G."/>
            <person name="Obukhova E."/>
            <person name="Bogdanov V."/>
            <person name="Penin A."/>
            <person name="Logacheva M."/>
        </authorList>
    </citation>
    <scope>NUCLEOTIDE SEQUENCE</scope>
    <source>
        <strain evidence="8">Hsosn_3</strain>
        <tissue evidence="8">Leaf</tissue>
    </source>
</reference>
<keyword evidence="9" id="KW-1185">Reference proteome</keyword>
<dbReference type="GO" id="GO:0005634">
    <property type="term" value="C:nucleus"/>
    <property type="evidence" value="ECO:0007669"/>
    <property type="project" value="UniProtKB-SubCell"/>
</dbReference>
<dbReference type="SUPFAM" id="SSF55455">
    <property type="entry name" value="SRF-like"/>
    <property type="match status" value="1"/>
</dbReference>
<name>A0AAD8H4A3_9APIA</name>
<dbReference type="GO" id="GO:0003677">
    <property type="term" value="F:DNA binding"/>
    <property type="evidence" value="ECO:0007669"/>
    <property type="project" value="UniProtKB-KW"/>
</dbReference>
<keyword evidence="5" id="KW-0539">Nucleus</keyword>
<proteinExistence type="predicted"/>
<evidence type="ECO:0000256" key="1">
    <source>
        <dbReference type="ARBA" id="ARBA00004123"/>
    </source>
</evidence>
<dbReference type="SMART" id="SM00432">
    <property type="entry name" value="MADS"/>
    <property type="match status" value="1"/>
</dbReference>
<keyword evidence="2" id="KW-0805">Transcription regulation</keyword>
<evidence type="ECO:0000256" key="4">
    <source>
        <dbReference type="ARBA" id="ARBA00023163"/>
    </source>
</evidence>
<evidence type="ECO:0000256" key="6">
    <source>
        <dbReference type="SAM" id="MobiDB-lite"/>
    </source>
</evidence>
<feature type="compositionally biased region" description="Acidic residues" evidence="6">
    <location>
        <begin position="141"/>
        <end position="151"/>
    </location>
</feature>
<evidence type="ECO:0000259" key="7">
    <source>
        <dbReference type="PROSITE" id="PS50066"/>
    </source>
</evidence>
<dbReference type="EMBL" id="JAUIZM010000010">
    <property type="protein sequence ID" value="KAK1359367.1"/>
    <property type="molecule type" value="Genomic_DNA"/>
</dbReference>
<comment type="subcellular location">
    <subcellularLocation>
        <location evidence="1">Nucleus</location>
    </subcellularLocation>
</comment>